<dbReference type="KEGG" id="aue:C5O00_07185"/>
<dbReference type="EMBL" id="CP027062">
    <property type="protein sequence ID" value="AVI50969.1"/>
    <property type="molecule type" value="Genomic_DNA"/>
</dbReference>
<keyword evidence="3" id="KW-1185">Reference proteome</keyword>
<organism evidence="2 3">
    <name type="scientific">Pukyongia salina</name>
    <dbReference type="NCBI Taxonomy" id="2094025"/>
    <lineage>
        <taxon>Bacteria</taxon>
        <taxon>Pseudomonadati</taxon>
        <taxon>Bacteroidota</taxon>
        <taxon>Flavobacteriia</taxon>
        <taxon>Flavobacteriales</taxon>
        <taxon>Flavobacteriaceae</taxon>
        <taxon>Pukyongia</taxon>
    </lineage>
</organism>
<reference evidence="2 3" key="1">
    <citation type="submission" date="2018-02" db="EMBL/GenBank/DDBJ databases">
        <title>Genomic analysis of the strain RR4-38 isolated from a seawater recirculating aquaculture system.</title>
        <authorList>
            <person name="Kim Y.-S."/>
            <person name="Jang Y.H."/>
            <person name="Kim K.-H."/>
        </authorList>
    </citation>
    <scope>NUCLEOTIDE SEQUENCE [LARGE SCALE GENOMIC DNA]</scope>
    <source>
        <strain evidence="2 3">RR4-38</strain>
    </source>
</reference>
<dbReference type="Pfam" id="PF14079">
    <property type="entry name" value="DUF4260"/>
    <property type="match status" value="1"/>
</dbReference>
<evidence type="ECO:0000313" key="2">
    <source>
        <dbReference type="EMBL" id="AVI50969.1"/>
    </source>
</evidence>
<proteinExistence type="predicted"/>
<evidence type="ECO:0000313" key="3">
    <source>
        <dbReference type="Proteomes" id="UP000238442"/>
    </source>
</evidence>
<accession>A0A2S0HWD3</accession>
<dbReference type="Proteomes" id="UP000238442">
    <property type="component" value="Chromosome"/>
</dbReference>
<keyword evidence="1" id="KW-0472">Membrane</keyword>
<dbReference type="RefSeq" id="WP_105216201.1">
    <property type="nucleotide sequence ID" value="NZ_CP027062.1"/>
</dbReference>
<gene>
    <name evidence="2" type="ORF">C5O00_07185</name>
</gene>
<keyword evidence="1" id="KW-1133">Transmembrane helix</keyword>
<name>A0A2S0HWD3_9FLAO</name>
<dbReference type="AlphaFoldDB" id="A0A2S0HWD3"/>
<feature type="transmembrane region" description="Helical" evidence="1">
    <location>
        <begin position="12"/>
        <end position="30"/>
    </location>
</feature>
<dbReference type="InterPro" id="IPR025356">
    <property type="entry name" value="DUF4260"/>
</dbReference>
<sequence>MKTVLKIEELAQFILGIVLFSLLDFSWWWFPALILIPDIGMLGYLINSRIGAATYNIFHHKGIAIGIILAGYYLSMPILSLVGIILFSHSAMDRMFGYGLKFADSFNNTHLGTIGKK</sequence>
<keyword evidence="1" id="KW-0812">Transmembrane</keyword>
<evidence type="ECO:0000256" key="1">
    <source>
        <dbReference type="SAM" id="Phobius"/>
    </source>
</evidence>
<feature type="transmembrane region" description="Helical" evidence="1">
    <location>
        <begin position="63"/>
        <end position="87"/>
    </location>
</feature>
<dbReference type="OrthoDB" id="9813911at2"/>
<protein>
    <submittedName>
        <fullName evidence="2">DUF4260 domain-containing protein</fullName>
    </submittedName>
</protein>